<name>A0A6M3J3F2_9ZZZZ</name>
<dbReference type="AlphaFoldDB" id="A0A6M3J3F2"/>
<reference evidence="1" key="1">
    <citation type="submission" date="2020-03" db="EMBL/GenBank/DDBJ databases">
        <title>The deep terrestrial virosphere.</title>
        <authorList>
            <person name="Holmfeldt K."/>
            <person name="Nilsson E."/>
            <person name="Simone D."/>
            <person name="Lopez-Fernandez M."/>
            <person name="Wu X."/>
            <person name="de Brujin I."/>
            <person name="Lundin D."/>
            <person name="Andersson A."/>
            <person name="Bertilsson S."/>
            <person name="Dopson M."/>
        </authorList>
    </citation>
    <scope>NUCLEOTIDE SEQUENCE</scope>
    <source>
        <strain evidence="2">MM415A01074</strain>
        <strain evidence="1">MM415B00505</strain>
        <strain evidence="3">TM448B02314</strain>
    </source>
</reference>
<proteinExistence type="predicted"/>
<evidence type="ECO:0000313" key="3">
    <source>
        <dbReference type="EMBL" id="QJI01156.1"/>
    </source>
</evidence>
<accession>A0A6M3J3F2</accession>
<gene>
    <name evidence="2" type="ORF">MM415A01074_0014</name>
    <name evidence="1" type="ORF">MM415B00505_0014</name>
    <name evidence="3" type="ORF">TM448B02314_0008</name>
</gene>
<evidence type="ECO:0000313" key="1">
    <source>
        <dbReference type="EMBL" id="QJA64350.1"/>
    </source>
</evidence>
<dbReference type="EMBL" id="MT144901">
    <property type="protein sequence ID" value="QJI01156.1"/>
    <property type="molecule type" value="Genomic_DNA"/>
</dbReference>
<dbReference type="EMBL" id="MT141518">
    <property type="protein sequence ID" value="QJA64350.1"/>
    <property type="molecule type" value="Genomic_DNA"/>
</dbReference>
<dbReference type="EMBL" id="MT142334">
    <property type="protein sequence ID" value="QJA78390.1"/>
    <property type="molecule type" value="Genomic_DNA"/>
</dbReference>
<evidence type="ECO:0000313" key="2">
    <source>
        <dbReference type="EMBL" id="QJA78390.1"/>
    </source>
</evidence>
<sequence>MFNDEIIQISGGLNDYIGKLDQLPHPCGEDWYRIKEPCMVFAKEVEDVVAGTKQRSMRTVVGRMVGPPGDEYFRNYVDIRIPDCSPMEIKTLKKGGSLHKLYQKELEREAPKHIIVPNMELVRN</sequence>
<organism evidence="1">
    <name type="scientific">viral metagenome</name>
    <dbReference type="NCBI Taxonomy" id="1070528"/>
    <lineage>
        <taxon>unclassified sequences</taxon>
        <taxon>metagenomes</taxon>
        <taxon>organismal metagenomes</taxon>
    </lineage>
</organism>
<protein>
    <submittedName>
        <fullName evidence="1">Uncharacterized protein</fullName>
    </submittedName>
</protein>